<dbReference type="SUPFAM" id="SSF55979">
    <property type="entry name" value="DNA clamp"/>
    <property type="match status" value="1"/>
</dbReference>
<dbReference type="GO" id="GO:0006271">
    <property type="term" value="P:DNA strand elongation involved in DNA replication"/>
    <property type="evidence" value="ECO:0007669"/>
    <property type="project" value="TreeGrafter"/>
</dbReference>
<dbReference type="Gene3D" id="3.10.150.10">
    <property type="entry name" value="DNA Polymerase III, subunit A, domain 2"/>
    <property type="match status" value="1"/>
</dbReference>
<reference evidence="9" key="1">
    <citation type="journal article" date="2015" name="Nature">
        <title>Complex archaea that bridge the gap between prokaryotes and eukaryotes.</title>
        <authorList>
            <person name="Spang A."/>
            <person name="Saw J.H."/>
            <person name="Jorgensen S.L."/>
            <person name="Zaremba-Niedzwiedzka K."/>
            <person name="Martijn J."/>
            <person name="Lind A.E."/>
            <person name="van Eijk R."/>
            <person name="Schleper C."/>
            <person name="Guy L."/>
            <person name="Ettema T.J."/>
        </authorList>
    </citation>
    <scope>NUCLEOTIDE SEQUENCE</scope>
</reference>
<evidence type="ECO:0000256" key="6">
    <source>
        <dbReference type="ARBA" id="ARBA00022705"/>
    </source>
</evidence>
<dbReference type="Gene3D" id="3.70.10.10">
    <property type="match status" value="1"/>
</dbReference>
<evidence type="ECO:0000256" key="7">
    <source>
        <dbReference type="ARBA" id="ARBA00022932"/>
    </source>
</evidence>
<dbReference type="PANTHER" id="PTHR30478:SF0">
    <property type="entry name" value="BETA SLIDING CLAMP"/>
    <property type="match status" value="1"/>
</dbReference>
<dbReference type="GO" id="GO:0009360">
    <property type="term" value="C:DNA polymerase III complex"/>
    <property type="evidence" value="ECO:0007669"/>
    <property type="project" value="InterPro"/>
</dbReference>
<evidence type="ECO:0000256" key="2">
    <source>
        <dbReference type="ARBA" id="ARBA00010752"/>
    </source>
</evidence>
<accession>A0A0F9MFD9</accession>
<proteinExistence type="inferred from homology"/>
<organism evidence="9">
    <name type="scientific">marine sediment metagenome</name>
    <dbReference type="NCBI Taxonomy" id="412755"/>
    <lineage>
        <taxon>unclassified sequences</taxon>
        <taxon>metagenomes</taxon>
        <taxon>ecological metagenomes</taxon>
    </lineage>
</organism>
<keyword evidence="8" id="KW-0238">DNA-binding</keyword>
<dbReference type="GO" id="GO:0005737">
    <property type="term" value="C:cytoplasm"/>
    <property type="evidence" value="ECO:0007669"/>
    <property type="project" value="UniProtKB-SubCell"/>
</dbReference>
<dbReference type="SMART" id="SM00480">
    <property type="entry name" value="POL3Bc"/>
    <property type="match status" value="1"/>
</dbReference>
<evidence type="ECO:0000256" key="8">
    <source>
        <dbReference type="ARBA" id="ARBA00023125"/>
    </source>
</evidence>
<keyword evidence="3" id="KW-0963">Cytoplasm</keyword>
<evidence type="ECO:0000256" key="5">
    <source>
        <dbReference type="ARBA" id="ARBA00022695"/>
    </source>
</evidence>
<dbReference type="CDD" id="cd00140">
    <property type="entry name" value="beta_clamp"/>
    <property type="match status" value="1"/>
</dbReference>
<sequence>MKTKQGIIISSEGLRLAFVEASKVKPSKDLSITESYLIECKKNKCWLVRTNLEDTIKIELNCEWNFEGSFLIDPDIATLFNKIDEQPISIHIHAEYPTKVYLIGDDFETSFETDHPDDFPITVKGEFREIGGLRYNAFRETLGKLSPFLCKDPLKLAMAGYCIDDEQIAATDGHRLRWIKSPGIDCTAPKAGMEAFQPANELVIRNILPYLRKKAMKEDWIQFSRTDDILKIESFGRIIYTTLIDKPYPTYRNVIPMDFNTTIEIENKVLSKVLEQSLIFANKITSQIMLTINSILTVRSEDLGFREFQRDIPLISKEGDDVKIGINGRLALECLKHLPADVKIDIQGPNRAIVMNDELLLMTININ</sequence>
<evidence type="ECO:0000256" key="3">
    <source>
        <dbReference type="ARBA" id="ARBA00022490"/>
    </source>
</evidence>
<dbReference type="InterPro" id="IPR001001">
    <property type="entry name" value="DNA_polIII_beta"/>
</dbReference>
<comment type="similarity">
    <text evidence="2">Belongs to the beta sliding clamp family.</text>
</comment>
<dbReference type="EMBL" id="LAZR01004897">
    <property type="protein sequence ID" value="KKN04619.1"/>
    <property type="molecule type" value="Genomic_DNA"/>
</dbReference>
<dbReference type="GO" id="GO:0003677">
    <property type="term" value="F:DNA binding"/>
    <property type="evidence" value="ECO:0007669"/>
    <property type="project" value="UniProtKB-KW"/>
</dbReference>
<keyword evidence="7" id="KW-0239">DNA-directed DNA polymerase</keyword>
<keyword evidence="6" id="KW-0235">DNA replication</keyword>
<dbReference type="PANTHER" id="PTHR30478">
    <property type="entry name" value="DNA POLYMERASE III SUBUNIT BETA"/>
    <property type="match status" value="1"/>
</dbReference>
<keyword evidence="5" id="KW-0548">Nucleotidyltransferase</keyword>
<comment type="caution">
    <text evidence="9">The sequence shown here is derived from an EMBL/GenBank/DDBJ whole genome shotgun (WGS) entry which is preliminary data.</text>
</comment>
<protein>
    <submittedName>
        <fullName evidence="9">Uncharacterized protein</fullName>
    </submittedName>
</protein>
<evidence type="ECO:0000256" key="4">
    <source>
        <dbReference type="ARBA" id="ARBA00022679"/>
    </source>
</evidence>
<dbReference type="GO" id="GO:0003887">
    <property type="term" value="F:DNA-directed DNA polymerase activity"/>
    <property type="evidence" value="ECO:0007669"/>
    <property type="project" value="UniProtKB-KW"/>
</dbReference>
<evidence type="ECO:0000256" key="1">
    <source>
        <dbReference type="ARBA" id="ARBA00004496"/>
    </source>
</evidence>
<comment type="subcellular location">
    <subcellularLocation>
        <location evidence="1">Cytoplasm</location>
    </subcellularLocation>
</comment>
<dbReference type="AlphaFoldDB" id="A0A0F9MFD9"/>
<keyword evidence="4" id="KW-0808">Transferase</keyword>
<dbReference type="InterPro" id="IPR046938">
    <property type="entry name" value="DNA_clamp_sf"/>
</dbReference>
<gene>
    <name evidence="9" type="ORF">LCGC14_1095640</name>
</gene>
<name>A0A0F9MFD9_9ZZZZ</name>
<evidence type="ECO:0000313" key="9">
    <source>
        <dbReference type="EMBL" id="KKN04619.1"/>
    </source>
</evidence>